<evidence type="ECO:0000259" key="1">
    <source>
        <dbReference type="PROSITE" id="PS50043"/>
    </source>
</evidence>
<dbReference type="SMART" id="SM00421">
    <property type="entry name" value="HTH_LUXR"/>
    <property type="match status" value="1"/>
</dbReference>
<dbReference type="Proteomes" id="UP001221189">
    <property type="component" value="Unassembled WGS sequence"/>
</dbReference>
<dbReference type="Pfam" id="PF00196">
    <property type="entry name" value="GerE"/>
    <property type="match status" value="1"/>
</dbReference>
<name>A0ABT5KJJ6_9BURK</name>
<comment type="caution">
    <text evidence="2">The sequence shown here is derived from an EMBL/GenBank/DDBJ whole genome shotgun (WGS) entry which is preliminary data.</text>
</comment>
<dbReference type="PROSITE" id="PS00622">
    <property type="entry name" value="HTH_LUXR_1"/>
    <property type="match status" value="1"/>
</dbReference>
<dbReference type="Gene3D" id="1.10.10.10">
    <property type="entry name" value="Winged helix-like DNA-binding domain superfamily/Winged helix DNA-binding domain"/>
    <property type="match status" value="1"/>
</dbReference>
<organism evidence="2 3">
    <name type="scientific">Roseateles albus</name>
    <dbReference type="NCBI Taxonomy" id="2987525"/>
    <lineage>
        <taxon>Bacteria</taxon>
        <taxon>Pseudomonadati</taxon>
        <taxon>Pseudomonadota</taxon>
        <taxon>Betaproteobacteria</taxon>
        <taxon>Burkholderiales</taxon>
        <taxon>Sphaerotilaceae</taxon>
        <taxon>Roseateles</taxon>
    </lineage>
</organism>
<protein>
    <submittedName>
        <fullName evidence="2">LuxR C-terminal-related transcriptional regulator</fullName>
    </submittedName>
</protein>
<evidence type="ECO:0000313" key="3">
    <source>
        <dbReference type="Proteomes" id="UP001221189"/>
    </source>
</evidence>
<gene>
    <name evidence="2" type="ORF">PRZ03_21280</name>
</gene>
<dbReference type="EMBL" id="JAQQXT010000017">
    <property type="protein sequence ID" value="MDC8774102.1"/>
    <property type="molecule type" value="Genomic_DNA"/>
</dbReference>
<dbReference type="RefSeq" id="WP_273602155.1">
    <property type="nucleotide sequence ID" value="NZ_JAQQXT010000017.1"/>
</dbReference>
<dbReference type="PRINTS" id="PR00038">
    <property type="entry name" value="HTHLUXR"/>
</dbReference>
<sequence>MLKTSDIKAEVGQVARILGGLPQPLMVLQDDGSLVYVNPRAEQVFDGRHAWQLNGRLMHLGQLDAQTLVCLLGRALCGPVDVALWFSPGLMTGWLHLAKLGSELAQAGEWGPDNLLLTLHIDQPQLSQSARLEALCHQYRISNTERYVLMLLADGQVVDSVARQLDIQVSTLRTHVRHLLEKTHATSLMQLLCWLGSAAAAPR</sequence>
<dbReference type="InterPro" id="IPR036388">
    <property type="entry name" value="WH-like_DNA-bd_sf"/>
</dbReference>
<dbReference type="SUPFAM" id="SSF46894">
    <property type="entry name" value="C-terminal effector domain of the bipartite response regulators"/>
    <property type="match status" value="1"/>
</dbReference>
<dbReference type="InterPro" id="IPR016032">
    <property type="entry name" value="Sig_transdc_resp-reg_C-effctor"/>
</dbReference>
<dbReference type="InterPro" id="IPR000792">
    <property type="entry name" value="Tscrpt_reg_LuxR_C"/>
</dbReference>
<proteinExistence type="predicted"/>
<feature type="domain" description="HTH luxR-type" evidence="1">
    <location>
        <begin position="134"/>
        <end position="199"/>
    </location>
</feature>
<evidence type="ECO:0000313" key="2">
    <source>
        <dbReference type="EMBL" id="MDC8774102.1"/>
    </source>
</evidence>
<reference evidence="2 3" key="1">
    <citation type="submission" date="2022-10" db="EMBL/GenBank/DDBJ databases">
        <title>Paucibacter sp. hw1 Genome sequencing.</title>
        <authorList>
            <person name="Park S."/>
        </authorList>
    </citation>
    <scope>NUCLEOTIDE SEQUENCE [LARGE SCALE GENOMIC DNA]</scope>
    <source>
        <strain evidence="3">hw1</strain>
    </source>
</reference>
<keyword evidence="3" id="KW-1185">Reference proteome</keyword>
<dbReference type="PROSITE" id="PS50043">
    <property type="entry name" value="HTH_LUXR_2"/>
    <property type="match status" value="1"/>
</dbReference>
<accession>A0ABT5KJJ6</accession>